<dbReference type="Gene3D" id="3.40.50.720">
    <property type="entry name" value="NAD(P)-binding Rossmann-like Domain"/>
    <property type="match status" value="1"/>
</dbReference>
<protein>
    <submittedName>
        <fullName evidence="5">NAD(P)-binding domain-containing protein</fullName>
    </submittedName>
</protein>
<dbReference type="EMBL" id="JAUMKJ010000009">
    <property type="protein sequence ID" value="MDO3677172.1"/>
    <property type="molecule type" value="Genomic_DNA"/>
</dbReference>
<dbReference type="Pfam" id="PF03446">
    <property type="entry name" value="NAD_binding_2"/>
    <property type="match status" value="1"/>
</dbReference>
<dbReference type="InterPro" id="IPR036291">
    <property type="entry name" value="NAD(P)-bd_dom_sf"/>
</dbReference>
<evidence type="ECO:0000256" key="2">
    <source>
        <dbReference type="ARBA" id="ARBA00023002"/>
    </source>
</evidence>
<dbReference type="PANTHER" id="PTHR43580">
    <property type="entry name" value="OXIDOREDUCTASE GLYR1-RELATED"/>
    <property type="match status" value="1"/>
</dbReference>
<dbReference type="SUPFAM" id="SSF51735">
    <property type="entry name" value="NAD(P)-binding Rossmann-fold domains"/>
    <property type="match status" value="1"/>
</dbReference>
<name>A0ABT8V6V4_9BACL</name>
<dbReference type="InterPro" id="IPR015815">
    <property type="entry name" value="HIBADH-related"/>
</dbReference>
<keyword evidence="2" id="KW-0560">Oxidoreductase</keyword>
<dbReference type="InterPro" id="IPR051265">
    <property type="entry name" value="HIBADH-related_NP60_sf"/>
</dbReference>
<proteinExistence type="inferred from homology"/>
<reference evidence="5" key="1">
    <citation type="submission" date="2023-07" db="EMBL/GenBank/DDBJ databases">
        <authorList>
            <person name="Aktuganov G."/>
            <person name="Boyko T."/>
            <person name="Delegan Y."/>
            <person name="Galimzianova N."/>
            <person name="Gilvanova E."/>
            <person name="Korobov V."/>
            <person name="Kuzmina L."/>
            <person name="Melentiev A."/>
            <person name="Milman P."/>
            <person name="Ryabova A."/>
            <person name="Stupak E."/>
            <person name="Yasakov T."/>
            <person name="Zharikova N."/>
            <person name="Zhurenko E."/>
        </authorList>
    </citation>
    <scope>NUCLEOTIDE SEQUENCE</scope>
    <source>
        <strain evidence="5">IB-739</strain>
    </source>
</reference>
<sequence>MNTNAANENRTPVTVLGLGPMGQALAGAFLKAGHPTTVWNRTAGKADALVAQGAALAGTVVDAVAASPLVIVCVLDYNAANAILAPAADALKGRTLVNLTADSPERAREMAAWAAARGIDYLDGAIMTPTPTIGQPTAVLLYSGPEAVYEANQPALASLGGTPAYLGTDPGRAAAYDVALLDIYWTAMSGYMHALALARAEHIAAKDLAAYARGIVGIMPDIMTELAQQVDDGRYPGDKSNILSAAASMEHIIHVAQARGIDAGVLSAAHTVARRAIDAGQGTDGFSLLAELFGKPSA</sequence>
<organism evidence="5 6">
    <name type="scientific">Paenibacillus ehimensis</name>
    <dbReference type="NCBI Taxonomy" id="79264"/>
    <lineage>
        <taxon>Bacteria</taxon>
        <taxon>Bacillati</taxon>
        <taxon>Bacillota</taxon>
        <taxon>Bacilli</taxon>
        <taxon>Bacillales</taxon>
        <taxon>Paenibacillaceae</taxon>
        <taxon>Paenibacillus</taxon>
    </lineage>
</organism>
<gene>
    <name evidence="5" type="ORF">Q3C12_09160</name>
</gene>
<dbReference type="InterPro" id="IPR013328">
    <property type="entry name" value="6PGD_dom2"/>
</dbReference>
<dbReference type="Pfam" id="PF21761">
    <property type="entry name" value="RedAm-like_C"/>
    <property type="match status" value="1"/>
</dbReference>
<keyword evidence="6" id="KW-1185">Reference proteome</keyword>
<dbReference type="RefSeq" id="WP_025846173.1">
    <property type="nucleotide sequence ID" value="NZ_JARLKN010000112.1"/>
</dbReference>
<comment type="similarity">
    <text evidence="1">Belongs to the HIBADH-related family.</text>
</comment>
<evidence type="ECO:0000259" key="4">
    <source>
        <dbReference type="Pfam" id="PF21761"/>
    </source>
</evidence>
<dbReference type="PIRSF" id="PIRSF000103">
    <property type="entry name" value="HIBADH"/>
    <property type="match status" value="1"/>
</dbReference>
<dbReference type="InterPro" id="IPR048666">
    <property type="entry name" value="RedAm-like_C"/>
</dbReference>
<accession>A0ABT8V6V4</accession>
<dbReference type="PANTHER" id="PTHR43580:SF2">
    <property type="entry name" value="CYTOKINE-LIKE NUCLEAR FACTOR N-PAC"/>
    <property type="match status" value="1"/>
</dbReference>
<feature type="domain" description="NADPH-dependent reductive aminase-like C-terminal" evidence="4">
    <location>
        <begin position="169"/>
        <end position="294"/>
    </location>
</feature>
<evidence type="ECO:0000259" key="3">
    <source>
        <dbReference type="Pfam" id="PF03446"/>
    </source>
</evidence>
<dbReference type="Gene3D" id="1.10.1040.10">
    <property type="entry name" value="N-(1-d-carboxylethyl)-l-norvaline Dehydrogenase, domain 2"/>
    <property type="match status" value="1"/>
</dbReference>
<comment type="caution">
    <text evidence="5">The sequence shown here is derived from an EMBL/GenBank/DDBJ whole genome shotgun (WGS) entry which is preliminary data.</text>
</comment>
<evidence type="ECO:0000313" key="6">
    <source>
        <dbReference type="Proteomes" id="UP001168883"/>
    </source>
</evidence>
<dbReference type="Proteomes" id="UP001168883">
    <property type="component" value="Unassembled WGS sequence"/>
</dbReference>
<evidence type="ECO:0000256" key="1">
    <source>
        <dbReference type="ARBA" id="ARBA00009080"/>
    </source>
</evidence>
<feature type="domain" description="6-phosphogluconate dehydrogenase NADP-binding" evidence="3">
    <location>
        <begin position="13"/>
        <end position="165"/>
    </location>
</feature>
<evidence type="ECO:0000313" key="5">
    <source>
        <dbReference type="EMBL" id="MDO3677172.1"/>
    </source>
</evidence>
<dbReference type="InterPro" id="IPR006115">
    <property type="entry name" value="6PGDH_NADP-bd"/>
</dbReference>